<proteinExistence type="predicted"/>
<dbReference type="AlphaFoldDB" id="A0A8J2LJU8"/>
<protein>
    <recommendedName>
        <fullName evidence="1">F-box domain-containing protein</fullName>
    </recommendedName>
</protein>
<feature type="non-terminal residue" evidence="2">
    <location>
        <position position="318"/>
    </location>
</feature>
<dbReference type="Proteomes" id="UP000708208">
    <property type="component" value="Unassembled WGS sequence"/>
</dbReference>
<evidence type="ECO:0000313" key="3">
    <source>
        <dbReference type="Proteomes" id="UP000708208"/>
    </source>
</evidence>
<keyword evidence="3" id="KW-1185">Reference proteome</keyword>
<dbReference type="PROSITE" id="PS50181">
    <property type="entry name" value="FBOX"/>
    <property type="match status" value="1"/>
</dbReference>
<accession>A0A8J2LJU8</accession>
<evidence type="ECO:0000313" key="2">
    <source>
        <dbReference type="EMBL" id="CAG7838187.1"/>
    </source>
</evidence>
<dbReference type="OrthoDB" id="10257471at2759"/>
<reference evidence="2" key="1">
    <citation type="submission" date="2021-06" db="EMBL/GenBank/DDBJ databases">
        <authorList>
            <person name="Hodson N. C."/>
            <person name="Mongue J. A."/>
            <person name="Jaron S. K."/>
        </authorList>
    </citation>
    <scope>NUCLEOTIDE SEQUENCE</scope>
</reference>
<evidence type="ECO:0000259" key="1">
    <source>
        <dbReference type="PROSITE" id="PS50181"/>
    </source>
</evidence>
<dbReference type="EMBL" id="CAJVCH010571660">
    <property type="protein sequence ID" value="CAG7838187.1"/>
    <property type="molecule type" value="Genomic_DNA"/>
</dbReference>
<name>A0A8J2LJU8_9HEXA</name>
<sequence>MRSTVSTVTPTSLPYKLNNEDTISILDNLPIEIIVVIFNYLPKSTKQTCRQVCEEWRQIIDRHFVKFVGILNDRTYEYIRASKKQFETIIVNSFHRALPVQEARSTFRSKLALSPRNLIFTYGSLEDSSAGTTSANNVATMLKLNRKVTSLRFRLNALKGISYLPIHNLLLPNLTKLEITVNREMMSTLVSVEMRNDYYLFFPLLSALNVSVPIGQEHLDSLLLDLLPLKLKEFSYLFKRPECYPPYNLGTHILSNQNQLNKLKIEERNDNGLLHPIIFRAIERNSPTLRQLFWRVFRFADNAPFTEITSVFVQTLKL</sequence>
<comment type="caution">
    <text evidence="2">The sequence shown here is derived from an EMBL/GenBank/DDBJ whole genome shotgun (WGS) entry which is preliminary data.</text>
</comment>
<feature type="domain" description="F-box" evidence="1">
    <location>
        <begin position="23"/>
        <end position="79"/>
    </location>
</feature>
<dbReference type="InterPro" id="IPR001810">
    <property type="entry name" value="F-box_dom"/>
</dbReference>
<organism evidence="2 3">
    <name type="scientific">Allacma fusca</name>
    <dbReference type="NCBI Taxonomy" id="39272"/>
    <lineage>
        <taxon>Eukaryota</taxon>
        <taxon>Metazoa</taxon>
        <taxon>Ecdysozoa</taxon>
        <taxon>Arthropoda</taxon>
        <taxon>Hexapoda</taxon>
        <taxon>Collembola</taxon>
        <taxon>Symphypleona</taxon>
        <taxon>Sminthuridae</taxon>
        <taxon>Allacma</taxon>
    </lineage>
</organism>
<dbReference type="Pfam" id="PF00646">
    <property type="entry name" value="F-box"/>
    <property type="match status" value="1"/>
</dbReference>
<gene>
    <name evidence="2" type="ORF">AFUS01_LOCUS47180</name>
</gene>
<dbReference type="SMART" id="SM00256">
    <property type="entry name" value="FBOX"/>
    <property type="match status" value="1"/>
</dbReference>